<protein>
    <submittedName>
        <fullName evidence="1">Uncharacterized protein</fullName>
    </submittedName>
</protein>
<proteinExistence type="predicted"/>
<dbReference type="RefSeq" id="WP_340337534.1">
    <property type="nucleotide sequence ID" value="NZ_JBBKZS010000011.1"/>
</dbReference>
<evidence type="ECO:0000313" key="1">
    <source>
        <dbReference type="EMBL" id="MEJ8857462.1"/>
    </source>
</evidence>
<sequence length="171" mass="17575">MTSRTLGDRSPMAMLPREVRMMHGEFTPGMFRCGGIALLLGSMLVQVAAAQGGQDAAGLEAAFASAFSLVPEVARLYAPTACRKHGLQAAEVARARDSGLGKASALALLRPSQHPGADADDLRVDAALVLAYSAIVDFAFGPARPTPELAGTMVNGACLLGAGRLVGARSI</sequence>
<name>A0ABU8XC95_9BURK</name>
<dbReference type="Proteomes" id="UP001367030">
    <property type="component" value="Unassembled WGS sequence"/>
</dbReference>
<accession>A0ABU8XC95</accession>
<reference evidence="1 2" key="1">
    <citation type="submission" date="2024-03" db="EMBL/GenBank/DDBJ databases">
        <title>Novel species of the genus Variovorax.</title>
        <authorList>
            <person name="Liu Q."/>
            <person name="Xin Y.-H."/>
        </authorList>
    </citation>
    <scope>NUCLEOTIDE SEQUENCE [LARGE SCALE GENOMIC DNA]</scope>
    <source>
        <strain evidence="1 2">KACC 18901</strain>
    </source>
</reference>
<comment type="caution">
    <text evidence="1">The sequence shown here is derived from an EMBL/GenBank/DDBJ whole genome shotgun (WGS) entry which is preliminary data.</text>
</comment>
<keyword evidence="2" id="KW-1185">Reference proteome</keyword>
<evidence type="ECO:0000313" key="2">
    <source>
        <dbReference type="Proteomes" id="UP001367030"/>
    </source>
</evidence>
<gene>
    <name evidence="1" type="ORF">WKW79_23025</name>
</gene>
<dbReference type="EMBL" id="JBBKZS010000011">
    <property type="protein sequence ID" value="MEJ8857462.1"/>
    <property type="molecule type" value="Genomic_DNA"/>
</dbReference>
<organism evidence="1 2">
    <name type="scientific">Variovorax robiniae</name>
    <dbReference type="NCBI Taxonomy" id="1836199"/>
    <lineage>
        <taxon>Bacteria</taxon>
        <taxon>Pseudomonadati</taxon>
        <taxon>Pseudomonadota</taxon>
        <taxon>Betaproteobacteria</taxon>
        <taxon>Burkholderiales</taxon>
        <taxon>Comamonadaceae</taxon>
        <taxon>Variovorax</taxon>
    </lineage>
</organism>